<gene>
    <name evidence="6" type="ORF">NOR51B_1488</name>
</gene>
<dbReference type="Gene3D" id="3.30.1120.10">
    <property type="match status" value="1"/>
</dbReference>
<dbReference type="PROSITE" id="PS00149">
    <property type="entry name" value="SULFATASE_2"/>
    <property type="match status" value="1"/>
</dbReference>
<dbReference type="Gene3D" id="3.40.720.10">
    <property type="entry name" value="Alkaline Phosphatase, subunit A"/>
    <property type="match status" value="1"/>
</dbReference>
<dbReference type="GO" id="GO:0004065">
    <property type="term" value="F:arylsulfatase activity"/>
    <property type="evidence" value="ECO:0007669"/>
    <property type="project" value="UniProtKB-EC"/>
</dbReference>
<comment type="similarity">
    <text evidence="1">Belongs to the sulfatase family.</text>
</comment>
<evidence type="ECO:0000313" key="6">
    <source>
        <dbReference type="EMBL" id="EED35542.1"/>
    </source>
</evidence>
<keyword evidence="7" id="KW-1185">Reference proteome</keyword>
<evidence type="ECO:0000313" key="7">
    <source>
        <dbReference type="Proteomes" id="UP000004699"/>
    </source>
</evidence>
<keyword evidence="4" id="KW-0106">Calcium</keyword>
<dbReference type="Pfam" id="PF00884">
    <property type="entry name" value="Sulfatase"/>
    <property type="match status" value="1"/>
</dbReference>
<dbReference type="eggNOG" id="COG3119">
    <property type="taxonomic scope" value="Bacteria"/>
</dbReference>
<dbReference type="HOGENOM" id="CLU_006332_11_1_6"/>
<evidence type="ECO:0000259" key="5">
    <source>
        <dbReference type="Pfam" id="PF00884"/>
    </source>
</evidence>
<evidence type="ECO:0000256" key="3">
    <source>
        <dbReference type="ARBA" id="ARBA00022801"/>
    </source>
</evidence>
<dbReference type="GO" id="GO:0046872">
    <property type="term" value="F:metal ion binding"/>
    <property type="evidence" value="ECO:0007669"/>
    <property type="project" value="UniProtKB-KW"/>
</dbReference>
<dbReference type="AlphaFoldDB" id="B8KT90"/>
<dbReference type="PANTHER" id="PTHR42693:SF33">
    <property type="entry name" value="ARYLSULFATASE"/>
    <property type="match status" value="1"/>
</dbReference>
<dbReference type="PANTHER" id="PTHR42693">
    <property type="entry name" value="ARYLSULFATASE FAMILY MEMBER"/>
    <property type="match status" value="1"/>
</dbReference>
<dbReference type="CDD" id="cd16025">
    <property type="entry name" value="PAS_like"/>
    <property type="match status" value="1"/>
</dbReference>
<sequence>MPVNGQEESLGHTDAARPNILLIVVDDMGFSDLGAFGGEIDTPNLDRLARHGLRFTDFQVMPACSPTRAALLSGMDPHRVGFGSLAEELADNQKGQPGYTSYLPEDLSTLPRQLQDAGYATLMSGKWHLGFEGGRGPRHFGFDRSFTLFSGGASHFADGLPAYSPDPEAMASYVEDDKRLDSMPADFTYSTTYYVDYLMRQLQQVGDQPFFAYLAYTAPHWPLQAPDATIEKYLDRYGDGYEVLRRERLDALKAEGLVGDNAAVSPLPPRVKPWDLLSAEERARETRAMAVYAAMIDEVDKETGRLLTFLERRGQLDNTLILFFSDNGAEGHDLDETWPADVFPKIRGQIDQRFDHSTANMGRPGSYTLYGAGWAHAGSPHLRLYKAFPSEGGTRVAAFASGYGVAARGVSDSTITVMDVMPTLLQVAGVSASGDSDVTGDGMSFAPVLAGVDVPTEQREWGVEFLGKLALRRGHWKLLKLPPPYGPGTFTLHDLRRDLAESVDVSGQYPEVFASLKLAYDAYKDKNQVVIPDWVSGY</sequence>
<dbReference type="InterPro" id="IPR050738">
    <property type="entry name" value="Sulfatase"/>
</dbReference>
<proteinExistence type="inferred from homology"/>
<dbReference type="InterPro" id="IPR017850">
    <property type="entry name" value="Alkaline_phosphatase_core_sf"/>
</dbReference>
<keyword evidence="3 6" id="KW-0378">Hydrolase</keyword>
<accession>B8KT90</accession>
<dbReference type="InterPro" id="IPR000917">
    <property type="entry name" value="Sulfatase_N"/>
</dbReference>
<dbReference type="SUPFAM" id="SSF53649">
    <property type="entry name" value="Alkaline phosphatase-like"/>
    <property type="match status" value="1"/>
</dbReference>
<evidence type="ECO:0000256" key="4">
    <source>
        <dbReference type="ARBA" id="ARBA00022837"/>
    </source>
</evidence>
<dbReference type="EC" id="3.1.6.1" evidence="6"/>
<reference evidence="7" key="1">
    <citation type="journal article" date="2013" name="BMC Microbiol.">
        <title>Taxonomy and evolution of bacteriochlorophyll a-containing members of the OM60/NOR5 clade of marine gammaproteobacteria: description of Luminiphilus syltensis gen. nov., sp. nov., reclassification of Haliea rubra as Pseudohaliea rubra gen. nov., comb. nov., and emendation of Chromatocurvus halotolerans.</title>
        <authorList>
            <person name="Spring S."/>
            <person name="Riedel T."/>
            <person name="Sproer C."/>
            <person name="Yan S."/>
            <person name="Harder J."/>
            <person name="Fuchs B.M."/>
        </authorList>
    </citation>
    <scope>NUCLEOTIDE SEQUENCE [LARGE SCALE GENOMIC DNA]</scope>
    <source>
        <strain evidence="7">NOR51-B</strain>
    </source>
</reference>
<evidence type="ECO:0000256" key="2">
    <source>
        <dbReference type="ARBA" id="ARBA00022723"/>
    </source>
</evidence>
<organism evidence="6 7">
    <name type="scientific">Luminiphilus syltensis NOR5-1B</name>
    <dbReference type="NCBI Taxonomy" id="565045"/>
    <lineage>
        <taxon>Bacteria</taxon>
        <taxon>Pseudomonadati</taxon>
        <taxon>Pseudomonadota</taxon>
        <taxon>Gammaproteobacteria</taxon>
        <taxon>Cellvibrionales</taxon>
        <taxon>Halieaceae</taxon>
        <taxon>Luminiphilus</taxon>
    </lineage>
</organism>
<evidence type="ECO:0000256" key="1">
    <source>
        <dbReference type="ARBA" id="ARBA00008779"/>
    </source>
</evidence>
<dbReference type="EMBL" id="DS999411">
    <property type="protein sequence ID" value="EED35542.1"/>
    <property type="molecule type" value="Genomic_DNA"/>
</dbReference>
<dbReference type="InterPro" id="IPR024607">
    <property type="entry name" value="Sulfatase_CS"/>
</dbReference>
<protein>
    <submittedName>
        <fullName evidence="6">Arylsulfatase</fullName>
        <ecNumber evidence="6">3.1.6.1</ecNumber>
    </submittedName>
</protein>
<feature type="domain" description="Sulfatase N-terminal" evidence="5">
    <location>
        <begin position="18"/>
        <end position="430"/>
    </location>
</feature>
<dbReference type="STRING" id="565045.NOR51B_1488"/>
<keyword evidence="2" id="KW-0479">Metal-binding</keyword>
<dbReference type="Proteomes" id="UP000004699">
    <property type="component" value="Unassembled WGS sequence"/>
</dbReference>
<name>B8KT90_9GAMM</name>